<comment type="caution">
    <text evidence="2">The sequence shown here is derived from an EMBL/GenBank/DDBJ whole genome shotgun (WGS) entry which is preliminary data.</text>
</comment>
<dbReference type="EMBL" id="SDMP01000010">
    <property type="protein sequence ID" value="RYR34973.1"/>
    <property type="molecule type" value="Genomic_DNA"/>
</dbReference>
<reference evidence="2 3" key="1">
    <citation type="submission" date="2019-01" db="EMBL/GenBank/DDBJ databases">
        <title>Sequencing of cultivated peanut Arachis hypogaea provides insights into genome evolution and oil improvement.</title>
        <authorList>
            <person name="Chen X."/>
        </authorList>
    </citation>
    <scope>NUCLEOTIDE SEQUENCE [LARGE SCALE GENOMIC DNA]</scope>
    <source>
        <strain evidence="3">cv. Fuhuasheng</strain>
        <tissue evidence="2">Leaves</tissue>
    </source>
</reference>
<evidence type="ECO:0000313" key="3">
    <source>
        <dbReference type="Proteomes" id="UP000289738"/>
    </source>
</evidence>
<dbReference type="Pfam" id="PF26138">
    <property type="entry name" value="DUF8040"/>
    <property type="match status" value="1"/>
</dbReference>
<dbReference type="InterPro" id="IPR058353">
    <property type="entry name" value="DUF8040"/>
</dbReference>
<gene>
    <name evidence="2" type="ORF">Ahy_A10g050045</name>
</gene>
<keyword evidence="3" id="KW-1185">Reference proteome</keyword>
<dbReference type="STRING" id="3818.A0A445B8H4"/>
<name>A0A445B8H4_ARAHY</name>
<sequence>MNTNAFTNLCKLLQVRGLKEDGHVSLPKQVATFLIILVHHKKKNVRFCKSREIVSKYFNKILKAIICIQSILFAKATSVEEDYVDPTWRKFKVIMENKRIWSDEETNAFIGFMEEFVVDGQRANCGQFKLKTFEKLALKMLEAFLGYPKRETLQE</sequence>
<dbReference type="Proteomes" id="UP000289738">
    <property type="component" value="Chromosome A10"/>
</dbReference>
<feature type="domain" description="DUF8040" evidence="1">
    <location>
        <begin position="1"/>
        <end position="66"/>
    </location>
</feature>
<protein>
    <recommendedName>
        <fullName evidence="1">DUF8040 domain-containing protein</fullName>
    </recommendedName>
</protein>
<organism evidence="2 3">
    <name type="scientific">Arachis hypogaea</name>
    <name type="common">Peanut</name>
    <dbReference type="NCBI Taxonomy" id="3818"/>
    <lineage>
        <taxon>Eukaryota</taxon>
        <taxon>Viridiplantae</taxon>
        <taxon>Streptophyta</taxon>
        <taxon>Embryophyta</taxon>
        <taxon>Tracheophyta</taxon>
        <taxon>Spermatophyta</taxon>
        <taxon>Magnoliopsida</taxon>
        <taxon>eudicotyledons</taxon>
        <taxon>Gunneridae</taxon>
        <taxon>Pentapetalae</taxon>
        <taxon>rosids</taxon>
        <taxon>fabids</taxon>
        <taxon>Fabales</taxon>
        <taxon>Fabaceae</taxon>
        <taxon>Papilionoideae</taxon>
        <taxon>50 kb inversion clade</taxon>
        <taxon>dalbergioids sensu lato</taxon>
        <taxon>Dalbergieae</taxon>
        <taxon>Pterocarpus clade</taxon>
        <taxon>Arachis</taxon>
    </lineage>
</organism>
<evidence type="ECO:0000313" key="2">
    <source>
        <dbReference type="EMBL" id="RYR34973.1"/>
    </source>
</evidence>
<proteinExistence type="predicted"/>
<evidence type="ECO:0000259" key="1">
    <source>
        <dbReference type="Pfam" id="PF26138"/>
    </source>
</evidence>
<accession>A0A445B8H4</accession>
<dbReference type="AlphaFoldDB" id="A0A445B8H4"/>